<accession>A0A098LGP0</accession>
<dbReference type="AlphaFoldDB" id="A0A098LGP0"/>
<evidence type="ECO:0000256" key="1">
    <source>
        <dbReference type="SAM" id="Coils"/>
    </source>
</evidence>
<feature type="transmembrane region" description="Helical" evidence="2">
    <location>
        <begin position="15"/>
        <end position="35"/>
    </location>
</feature>
<dbReference type="RefSeq" id="WP_045464390.1">
    <property type="nucleotide sequence ID" value="NZ_BBLT01000005.1"/>
</dbReference>
<dbReference type="Proteomes" id="UP000030185">
    <property type="component" value="Unassembled WGS sequence"/>
</dbReference>
<proteinExistence type="predicted"/>
<gene>
    <name evidence="3" type="ORF">MYP_2846</name>
</gene>
<reference evidence="3 4" key="1">
    <citation type="submission" date="2014-09" db="EMBL/GenBank/DDBJ databases">
        <title>Sporocytophaga myxococcoides PG-01 genome sequencing.</title>
        <authorList>
            <person name="Liu L."/>
            <person name="Gao P.J."/>
            <person name="Chen G.J."/>
            <person name="Wang L.S."/>
        </authorList>
    </citation>
    <scope>NUCLEOTIDE SEQUENCE [LARGE SCALE GENOMIC DNA]</scope>
    <source>
        <strain evidence="3 4">PG-01</strain>
    </source>
</reference>
<dbReference type="OrthoDB" id="848185at2"/>
<evidence type="ECO:0000256" key="2">
    <source>
        <dbReference type="SAM" id="Phobius"/>
    </source>
</evidence>
<protein>
    <submittedName>
        <fullName evidence="3">Uncharacterized protein</fullName>
    </submittedName>
</protein>
<feature type="coiled-coil region" evidence="1">
    <location>
        <begin position="55"/>
        <end position="82"/>
    </location>
</feature>
<dbReference type="EMBL" id="BBLT01000005">
    <property type="protein sequence ID" value="GAL85617.1"/>
    <property type="molecule type" value="Genomic_DNA"/>
</dbReference>
<keyword evidence="2" id="KW-0472">Membrane</keyword>
<keyword evidence="2" id="KW-1133">Transmembrane helix</keyword>
<keyword evidence="4" id="KW-1185">Reference proteome</keyword>
<evidence type="ECO:0000313" key="4">
    <source>
        <dbReference type="Proteomes" id="UP000030185"/>
    </source>
</evidence>
<keyword evidence="1" id="KW-0175">Coiled coil</keyword>
<evidence type="ECO:0000313" key="3">
    <source>
        <dbReference type="EMBL" id="GAL85617.1"/>
    </source>
</evidence>
<comment type="caution">
    <text evidence="3">The sequence shown here is derived from an EMBL/GenBank/DDBJ whole genome shotgun (WGS) entry which is preliminary data.</text>
</comment>
<dbReference type="STRING" id="153721.MYP_2846"/>
<organism evidence="3 4">
    <name type="scientific">Sporocytophaga myxococcoides</name>
    <dbReference type="NCBI Taxonomy" id="153721"/>
    <lineage>
        <taxon>Bacteria</taxon>
        <taxon>Pseudomonadati</taxon>
        <taxon>Bacteroidota</taxon>
        <taxon>Cytophagia</taxon>
        <taxon>Cytophagales</taxon>
        <taxon>Cytophagaceae</taxon>
        <taxon>Sporocytophaga</taxon>
    </lineage>
</organism>
<sequence>MSTNENSTKSDLKKLFFIAFLSISIALAYFIYSGVEKNSIIMSQRNRILQDSLLIVKKSSEIEKLKADLLALQLENEVMKDSVKQESNRFALVLGELKSKETELEYIFDEIQKQKATRKLKEKEYARNEANVKYLIKELVKFEEAISKKAEEAEEGVEFEANAASGLDSENTDEVSDAFSKTAPVKTTLKVREINIVAIVNGKEIKADAISLKPKDKLKFRIVLAAFPESSKGRVEVTVRLVEPGGKTLYNPFEGGGMLKVGEKEIPYTVNKDFEYSGSKNINFVFEKGSEYKPGKHLMQVYLDGKLSGATSFQVI</sequence>
<keyword evidence="2" id="KW-0812">Transmembrane</keyword>
<name>A0A098LGP0_9BACT</name>